<protein>
    <submittedName>
        <fullName evidence="1">Type II toxin-antitoxin system VapB family antitoxin</fullName>
    </submittedName>
</protein>
<dbReference type="EMBL" id="WWCW01000045">
    <property type="protein sequence ID" value="MYM88385.1"/>
    <property type="molecule type" value="Genomic_DNA"/>
</dbReference>
<sequence>MQTNFVIDDKLMRLALQVPGVKNEQQAIELGLRTLIRLHNQEQLRQQRGKLNWDGDLDAMRLDRDPG</sequence>
<reference evidence="1 2" key="1">
    <citation type="submission" date="2020-01" db="EMBL/GenBank/DDBJ databases">
        <title>Novel species isolated from a subtropical stream in China.</title>
        <authorList>
            <person name="Lu H."/>
        </authorList>
    </citation>
    <scope>NUCLEOTIDE SEQUENCE [LARGE SCALE GENOMIC DNA]</scope>
    <source>
        <strain evidence="1 2">FT82W</strain>
    </source>
</reference>
<name>A0A845G4Q5_9BURK</name>
<proteinExistence type="predicted"/>
<dbReference type="AlphaFoldDB" id="A0A845G4Q5"/>
<accession>A0A845G4Q5</accession>
<dbReference type="Pfam" id="PF09957">
    <property type="entry name" value="VapB_antitoxin"/>
    <property type="match status" value="1"/>
</dbReference>
<dbReference type="InterPro" id="IPR019239">
    <property type="entry name" value="VapB_antitoxin"/>
</dbReference>
<dbReference type="RefSeq" id="WP_161097431.1">
    <property type="nucleotide sequence ID" value="NZ_WWCW01000045.1"/>
</dbReference>
<evidence type="ECO:0000313" key="1">
    <source>
        <dbReference type="EMBL" id="MYM88385.1"/>
    </source>
</evidence>
<organism evidence="1 2">
    <name type="scientific">Duganella vulcania</name>
    <dbReference type="NCBI Taxonomy" id="2692166"/>
    <lineage>
        <taxon>Bacteria</taxon>
        <taxon>Pseudomonadati</taxon>
        <taxon>Pseudomonadota</taxon>
        <taxon>Betaproteobacteria</taxon>
        <taxon>Burkholderiales</taxon>
        <taxon>Oxalobacteraceae</taxon>
        <taxon>Telluria group</taxon>
        <taxon>Duganella</taxon>
    </lineage>
</organism>
<gene>
    <name evidence="1" type="ORF">GTP91_14525</name>
</gene>
<evidence type="ECO:0000313" key="2">
    <source>
        <dbReference type="Proteomes" id="UP000470302"/>
    </source>
</evidence>
<dbReference type="Proteomes" id="UP000470302">
    <property type="component" value="Unassembled WGS sequence"/>
</dbReference>
<comment type="caution">
    <text evidence="1">The sequence shown here is derived from an EMBL/GenBank/DDBJ whole genome shotgun (WGS) entry which is preliminary data.</text>
</comment>